<organism evidence="3 4">
    <name type="scientific">Melghirimyces profundicolus</name>
    <dbReference type="NCBI Taxonomy" id="1242148"/>
    <lineage>
        <taxon>Bacteria</taxon>
        <taxon>Bacillati</taxon>
        <taxon>Bacillota</taxon>
        <taxon>Bacilli</taxon>
        <taxon>Bacillales</taxon>
        <taxon>Thermoactinomycetaceae</taxon>
        <taxon>Melghirimyces</taxon>
    </lineage>
</organism>
<feature type="domain" description="MOSC" evidence="2">
    <location>
        <begin position="36"/>
        <end position="171"/>
    </location>
</feature>
<dbReference type="GO" id="GO:0030170">
    <property type="term" value="F:pyridoxal phosphate binding"/>
    <property type="evidence" value="ECO:0007669"/>
    <property type="project" value="InterPro"/>
</dbReference>
<protein>
    <submittedName>
        <fullName evidence="3">MOSC domain-containing protein YiiM</fullName>
    </submittedName>
</protein>
<sequence>MKKLQGRLVSLQVGTPRTYPSDGSSRGSWTNGIAKQAVEGPVRLGRTNLDGDGQADLQHHGGPDKAVLAYALRHYEAWRRDPDLKELGPGAFGENFTVDGLDEETVCIGDRFRVGDALVQVAQARLPCWKLDRRWGVDGLAERVKRNGKSGWYLRVIQEGTVEKRDTLELIDRPAPRWTIRAVNDILHRRNRDPEAIRECGLPPAAGGKHAEGPGQPTDVTRSGSIVKK</sequence>
<dbReference type="SUPFAM" id="SSF50800">
    <property type="entry name" value="PK beta-barrel domain-like"/>
    <property type="match status" value="1"/>
</dbReference>
<gene>
    <name evidence="3" type="ORF">C8P63_12715</name>
</gene>
<dbReference type="InterPro" id="IPR011037">
    <property type="entry name" value="Pyrv_Knase-like_insert_dom_sf"/>
</dbReference>
<dbReference type="Proteomes" id="UP000244240">
    <property type="component" value="Unassembled WGS sequence"/>
</dbReference>
<evidence type="ECO:0000256" key="1">
    <source>
        <dbReference type="SAM" id="MobiDB-lite"/>
    </source>
</evidence>
<dbReference type="PANTHER" id="PTHR30212:SF2">
    <property type="entry name" value="PROTEIN YIIM"/>
    <property type="match status" value="1"/>
</dbReference>
<feature type="compositionally biased region" description="Polar residues" evidence="1">
    <location>
        <begin position="21"/>
        <end position="30"/>
    </location>
</feature>
<dbReference type="GO" id="GO:0003824">
    <property type="term" value="F:catalytic activity"/>
    <property type="evidence" value="ECO:0007669"/>
    <property type="project" value="InterPro"/>
</dbReference>
<dbReference type="OrthoDB" id="9786134at2"/>
<dbReference type="InterPro" id="IPR052353">
    <property type="entry name" value="Benzoxazolinone_Detox_Enz"/>
</dbReference>
<evidence type="ECO:0000259" key="2">
    <source>
        <dbReference type="PROSITE" id="PS51340"/>
    </source>
</evidence>
<feature type="compositionally biased region" description="Polar residues" evidence="1">
    <location>
        <begin position="218"/>
        <end position="229"/>
    </location>
</feature>
<keyword evidence="4" id="KW-1185">Reference proteome</keyword>
<evidence type="ECO:0000313" key="3">
    <source>
        <dbReference type="EMBL" id="PTX53695.1"/>
    </source>
</evidence>
<dbReference type="GO" id="GO:0030151">
    <property type="term" value="F:molybdenum ion binding"/>
    <property type="evidence" value="ECO:0007669"/>
    <property type="project" value="InterPro"/>
</dbReference>
<reference evidence="3 4" key="1">
    <citation type="submission" date="2018-04" db="EMBL/GenBank/DDBJ databases">
        <title>Genomic Encyclopedia of Archaeal and Bacterial Type Strains, Phase II (KMG-II): from individual species to whole genera.</title>
        <authorList>
            <person name="Goeker M."/>
        </authorList>
    </citation>
    <scope>NUCLEOTIDE SEQUENCE [LARGE SCALE GENOMIC DNA]</scope>
    <source>
        <strain evidence="3 4">DSM 45787</strain>
    </source>
</reference>
<dbReference type="PROSITE" id="PS51340">
    <property type="entry name" value="MOSC"/>
    <property type="match status" value="1"/>
</dbReference>
<name>A0A2T6BC93_9BACL</name>
<dbReference type="PANTHER" id="PTHR30212">
    <property type="entry name" value="PROTEIN YIIM"/>
    <property type="match status" value="1"/>
</dbReference>
<feature type="region of interest" description="Disordered" evidence="1">
    <location>
        <begin position="1"/>
        <end position="30"/>
    </location>
</feature>
<dbReference type="EMBL" id="QBKR01000027">
    <property type="protein sequence ID" value="PTX53695.1"/>
    <property type="molecule type" value="Genomic_DNA"/>
</dbReference>
<dbReference type="Gene3D" id="2.40.33.20">
    <property type="entry name" value="PK beta-barrel domain-like"/>
    <property type="match status" value="1"/>
</dbReference>
<dbReference type="Pfam" id="PF03473">
    <property type="entry name" value="MOSC"/>
    <property type="match status" value="1"/>
</dbReference>
<dbReference type="AlphaFoldDB" id="A0A2T6BC93"/>
<accession>A0A2T6BC93</accession>
<feature type="region of interest" description="Disordered" evidence="1">
    <location>
        <begin position="198"/>
        <end position="229"/>
    </location>
</feature>
<dbReference type="InterPro" id="IPR005302">
    <property type="entry name" value="MoCF_Sase_C"/>
</dbReference>
<evidence type="ECO:0000313" key="4">
    <source>
        <dbReference type="Proteomes" id="UP000244240"/>
    </source>
</evidence>
<comment type="caution">
    <text evidence="3">The sequence shown here is derived from an EMBL/GenBank/DDBJ whole genome shotgun (WGS) entry which is preliminary data.</text>
</comment>
<proteinExistence type="predicted"/>
<dbReference type="RefSeq" id="WP_108025677.1">
    <property type="nucleotide sequence ID" value="NZ_QBKR01000027.1"/>
</dbReference>